<evidence type="ECO:0000313" key="2">
    <source>
        <dbReference type="Proteomes" id="UP001226091"/>
    </source>
</evidence>
<evidence type="ECO:0000313" key="1">
    <source>
        <dbReference type="EMBL" id="WHZ58249.1"/>
    </source>
</evidence>
<proteinExistence type="predicted"/>
<name>A0ACD4RCR0_9BACI</name>
<protein>
    <submittedName>
        <fullName evidence="1">GHKL domain-containing protein</fullName>
    </submittedName>
</protein>
<accession>A0ACD4RCR0</accession>
<keyword evidence="2" id="KW-1185">Reference proteome</keyword>
<gene>
    <name evidence="1" type="ORF">QLQ22_02430</name>
</gene>
<dbReference type="Proteomes" id="UP001226091">
    <property type="component" value="Chromosome"/>
</dbReference>
<dbReference type="EMBL" id="CP126116">
    <property type="protein sequence ID" value="WHZ58249.1"/>
    <property type="molecule type" value="Genomic_DNA"/>
</dbReference>
<reference evidence="2" key="1">
    <citation type="journal article" date="2025" name="Aquaculture">
        <title>Assessment of the bioflocculant production and safety properties of Metabacillus hrfriensis sp. nov. based on phenotypic and whole-genome sequencing analysis.</title>
        <authorList>
            <person name="Zhang R."/>
            <person name="Zhao Z."/>
            <person name="Luo L."/>
            <person name="Wang S."/>
            <person name="Guo K."/>
            <person name="Xu W."/>
        </authorList>
    </citation>
    <scope>NUCLEOTIDE SEQUENCE [LARGE SCALE GENOMIC DNA]</scope>
    <source>
        <strain evidence="2">CT-WN-B3</strain>
    </source>
</reference>
<organism evidence="1 2">
    <name type="scientific">Metabacillus hrfriensis</name>
    <dbReference type="NCBI Taxonomy" id="3048891"/>
    <lineage>
        <taxon>Bacteria</taxon>
        <taxon>Bacillati</taxon>
        <taxon>Bacillota</taxon>
        <taxon>Bacilli</taxon>
        <taxon>Bacillales</taxon>
        <taxon>Bacillaceae</taxon>
        <taxon>Metabacillus</taxon>
    </lineage>
</organism>
<sequence length="326" mass="37273">MKTHKLYWALTAILGTVHLQALVMNLPWKTPIYYTSLLALGIAYFIYRKSALNLSALEVKWHIYLFLMQMILITFYIADLPFLIELVPFLIFIGLEAVRQAGSKKLHTLSHELQQFEEQRNHMNETFRIVRSERHDFLKHVSAVHFLLENGKNKEAKDYLDELVGGYEETNLSIKGERGIVAGALHQMYKTAHAAGISIVYDLDLPLSSLPFSDHNIVALIGNLLSNSIDASKEWQEAHKEQAQISLQFYKKSGLYILICKNTAMPIPNDILDQLYEIYGITTKSDGHAGLGTKIIHDIVNEHQGYLDFVYKKEEFTVKIKIPAIR</sequence>